<dbReference type="OrthoDB" id="3689934at2"/>
<dbReference type="EMBL" id="QQNA01000281">
    <property type="protein sequence ID" value="RDG34772.1"/>
    <property type="molecule type" value="Genomic_DNA"/>
</dbReference>
<dbReference type="Proteomes" id="UP000253741">
    <property type="component" value="Unassembled WGS sequence"/>
</dbReference>
<dbReference type="AlphaFoldDB" id="A0A370B279"/>
<accession>A0A370B279</accession>
<proteinExistence type="predicted"/>
<dbReference type="RefSeq" id="WP_114626783.1">
    <property type="nucleotide sequence ID" value="NZ_QQNA01000281.1"/>
</dbReference>
<gene>
    <name evidence="1" type="ORF">DVH02_28785</name>
</gene>
<evidence type="ECO:0000313" key="1">
    <source>
        <dbReference type="EMBL" id="RDG34772.1"/>
    </source>
</evidence>
<reference evidence="1 2" key="1">
    <citation type="submission" date="2018-07" db="EMBL/GenBank/DDBJ databases">
        <title>Streptomyces species from bats.</title>
        <authorList>
            <person name="Dunlap C."/>
        </authorList>
    </citation>
    <scope>NUCLEOTIDE SEQUENCE [LARGE SCALE GENOMIC DNA]</scope>
    <source>
        <strain evidence="1 2">AC230</strain>
    </source>
</reference>
<keyword evidence="2" id="KW-1185">Reference proteome</keyword>
<evidence type="ECO:0000313" key="2">
    <source>
        <dbReference type="Proteomes" id="UP000253741"/>
    </source>
</evidence>
<comment type="caution">
    <text evidence="1">The sequence shown here is derived from an EMBL/GenBank/DDBJ whole genome shotgun (WGS) entry which is preliminary data.</text>
</comment>
<organism evidence="1 2">
    <name type="scientific">Streptomyces corynorhini</name>
    <dbReference type="NCBI Taxonomy" id="2282652"/>
    <lineage>
        <taxon>Bacteria</taxon>
        <taxon>Bacillati</taxon>
        <taxon>Actinomycetota</taxon>
        <taxon>Actinomycetes</taxon>
        <taxon>Kitasatosporales</taxon>
        <taxon>Streptomycetaceae</taxon>
        <taxon>Streptomyces</taxon>
    </lineage>
</organism>
<protein>
    <submittedName>
        <fullName evidence="1">Uncharacterized protein</fullName>
    </submittedName>
</protein>
<sequence length="66" mass="7129">MRRPRLFGVIGTPYVRGPAGLTALATPDVPVPYTDRATTRWFLASQLISRLCDVTPVSLGDELATA</sequence>
<name>A0A370B279_9ACTN</name>